<dbReference type="EMBL" id="FOET01000002">
    <property type="protein sequence ID" value="SEP83586.1"/>
    <property type="molecule type" value="Genomic_DNA"/>
</dbReference>
<protein>
    <recommendedName>
        <fullName evidence="2">DUF1206 domain-containing protein</fullName>
    </recommendedName>
</protein>
<sequence>MTTAARWGMVAYGVIYLLIGLLALRIAFGDREGQADSGGALRELAQQPFGRVLVWAVGIGLAGLALWRLSEALLGAARPDGHTAKERLRSAARCAVLAVLSASAIAFATGSANGGSSDRQSQDLTSRVLDLPAGRWLVGALGLAVVVIGVWSAVRALRHEFRRELGPVPARLRRAVDFLGVAGGLARGLVFAVAGGFAVLAAVRYDPDRAKGLDDSLRALAATPAGPWLLAAVAVGLALYGLFTFAMARWHKG</sequence>
<proteinExistence type="predicted"/>
<keyword evidence="1" id="KW-1133">Transmembrane helix</keyword>
<feature type="transmembrane region" description="Helical" evidence="1">
    <location>
        <begin position="133"/>
        <end position="157"/>
    </location>
</feature>
<feature type="domain" description="DUF1206" evidence="2">
    <location>
        <begin position="182"/>
        <end position="250"/>
    </location>
</feature>
<keyword evidence="1" id="KW-0812">Transmembrane</keyword>
<dbReference type="STRING" id="403935.SAMN05216481_102166"/>
<dbReference type="InterPro" id="IPR009597">
    <property type="entry name" value="DUF1206"/>
</dbReference>
<evidence type="ECO:0000256" key="1">
    <source>
        <dbReference type="SAM" id="Phobius"/>
    </source>
</evidence>
<dbReference type="RefSeq" id="WP_245769884.1">
    <property type="nucleotide sequence ID" value="NZ_FOET01000002.1"/>
</dbReference>
<feature type="transmembrane region" description="Helical" evidence="1">
    <location>
        <begin position="90"/>
        <end position="113"/>
    </location>
</feature>
<organism evidence="3 4">
    <name type="scientific">Streptomyces radiopugnans</name>
    <dbReference type="NCBI Taxonomy" id="403935"/>
    <lineage>
        <taxon>Bacteria</taxon>
        <taxon>Bacillati</taxon>
        <taxon>Actinomycetota</taxon>
        <taxon>Actinomycetes</taxon>
        <taxon>Kitasatosporales</taxon>
        <taxon>Streptomycetaceae</taxon>
        <taxon>Streptomyces</taxon>
    </lineage>
</organism>
<dbReference type="Proteomes" id="UP000199055">
    <property type="component" value="Unassembled WGS sequence"/>
</dbReference>
<feature type="transmembrane region" description="Helical" evidence="1">
    <location>
        <begin position="7"/>
        <end position="28"/>
    </location>
</feature>
<evidence type="ECO:0000313" key="4">
    <source>
        <dbReference type="Proteomes" id="UP000199055"/>
    </source>
</evidence>
<reference evidence="3 4" key="1">
    <citation type="submission" date="2016-10" db="EMBL/GenBank/DDBJ databases">
        <authorList>
            <person name="de Groot N.N."/>
        </authorList>
    </citation>
    <scope>NUCLEOTIDE SEQUENCE [LARGE SCALE GENOMIC DNA]</scope>
    <source>
        <strain evidence="3 4">CGMCC 4.3519</strain>
    </source>
</reference>
<gene>
    <name evidence="3" type="ORF">SAMN05216481_102166</name>
</gene>
<feature type="domain" description="DUF1206" evidence="2">
    <location>
        <begin position="8"/>
        <end position="73"/>
    </location>
</feature>
<name>A0A1H9B3H7_9ACTN</name>
<keyword evidence="4" id="KW-1185">Reference proteome</keyword>
<feature type="transmembrane region" description="Helical" evidence="1">
    <location>
        <begin position="48"/>
        <end position="69"/>
    </location>
</feature>
<evidence type="ECO:0000313" key="3">
    <source>
        <dbReference type="EMBL" id="SEP83586.1"/>
    </source>
</evidence>
<feature type="transmembrane region" description="Helical" evidence="1">
    <location>
        <begin position="178"/>
        <end position="205"/>
    </location>
</feature>
<dbReference type="AlphaFoldDB" id="A0A1H9B3H7"/>
<dbReference type="Pfam" id="PF06724">
    <property type="entry name" value="DUF1206"/>
    <property type="match status" value="3"/>
</dbReference>
<keyword evidence="1" id="KW-0472">Membrane</keyword>
<feature type="domain" description="DUF1206" evidence="2">
    <location>
        <begin position="91"/>
        <end position="158"/>
    </location>
</feature>
<feature type="transmembrane region" description="Helical" evidence="1">
    <location>
        <begin position="225"/>
        <end position="248"/>
    </location>
</feature>
<accession>A0A1H9B3H7</accession>
<evidence type="ECO:0000259" key="2">
    <source>
        <dbReference type="Pfam" id="PF06724"/>
    </source>
</evidence>